<dbReference type="PROSITE" id="PS50850">
    <property type="entry name" value="MFS"/>
    <property type="match status" value="1"/>
</dbReference>
<dbReference type="AlphaFoldDB" id="A0A1S3JQL6"/>
<feature type="transmembrane region" description="Helical" evidence="2">
    <location>
        <begin position="319"/>
        <end position="340"/>
    </location>
</feature>
<dbReference type="PANTHER" id="PTHR11360:SF284">
    <property type="entry name" value="EG:103B4.3 PROTEIN-RELATED"/>
    <property type="match status" value="1"/>
</dbReference>
<evidence type="ECO:0000313" key="5">
    <source>
        <dbReference type="RefSeq" id="XP_013412264.1"/>
    </source>
</evidence>
<evidence type="ECO:0000256" key="1">
    <source>
        <dbReference type="ARBA" id="ARBA00004141"/>
    </source>
</evidence>
<feature type="domain" description="Major facilitator superfamily (MFS) profile" evidence="3">
    <location>
        <begin position="5"/>
        <end position="408"/>
    </location>
</feature>
<dbReference type="RefSeq" id="XP_013412264.1">
    <property type="nucleotide sequence ID" value="XM_013556810.1"/>
</dbReference>
<name>A0A1S3JQL6_LINAN</name>
<feature type="transmembrane region" description="Helical" evidence="2">
    <location>
        <begin position="225"/>
        <end position="249"/>
    </location>
</feature>
<keyword evidence="4" id="KW-1185">Reference proteome</keyword>
<dbReference type="Pfam" id="PF07690">
    <property type="entry name" value="MFS_1"/>
    <property type="match status" value="1"/>
</dbReference>
<feature type="transmembrane region" description="Helical" evidence="2">
    <location>
        <begin position="139"/>
        <end position="160"/>
    </location>
</feature>
<dbReference type="GeneID" id="106175008"/>
<reference evidence="5" key="1">
    <citation type="submission" date="2025-08" db="UniProtKB">
        <authorList>
            <consortium name="RefSeq"/>
        </authorList>
    </citation>
    <scope>IDENTIFICATION</scope>
    <source>
        <tissue evidence="5">Gonads</tissue>
    </source>
</reference>
<evidence type="ECO:0000256" key="2">
    <source>
        <dbReference type="SAM" id="Phobius"/>
    </source>
</evidence>
<dbReference type="InterPro" id="IPR036259">
    <property type="entry name" value="MFS_trans_sf"/>
</dbReference>
<dbReference type="InterPro" id="IPR050327">
    <property type="entry name" value="Proton-linked_MCT"/>
</dbReference>
<dbReference type="PANTHER" id="PTHR11360">
    <property type="entry name" value="MONOCARBOXYLATE TRANSPORTER"/>
    <property type="match status" value="1"/>
</dbReference>
<feature type="transmembrane region" description="Helical" evidence="2">
    <location>
        <begin position="261"/>
        <end position="281"/>
    </location>
</feature>
<dbReference type="Gene3D" id="1.20.1250.20">
    <property type="entry name" value="MFS general substrate transporter like domains"/>
    <property type="match status" value="2"/>
</dbReference>
<organism evidence="4 5">
    <name type="scientific">Lingula anatina</name>
    <name type="common">Brachiopod</name>
    <name type="synonym">Lingula unguis</name>
    <dbReference type="NCBI Taxonomy" id="7574"/>
    <lineage>
        <taxon>Eukaryota</taxon>
        <taxon>Metazoa</taxon>
        <taxon>Spiralia</taxon>
        <taxon>Lophotrochozoa</taxon>
        <taxon>Brachiopoda</taxon>
        <taxon>Linguliformea</taxon>
        <taxon>Lingulata</taxon>
        <taxon>Lingulida</taxon>
        <taxon>Linguloidea</taxon>
        <taxon>Lingulidae</taxon>
        <taxon>Lingula</taxon>
    </lineage>
</organism>
<dbReference type="InterPro" id="IPR020846">
    <property type="entry name" value="MFS_dom"/>
</dbReference>
<feature type="transmembrane region" description="Helical" evidence="2">
    <location>
        <begin position="293"/>
        <end position="313"/>
    </location>
</feature>
<dbReference type="KEGG" id="lak:106175008"/>
<feature type="transmembrane region" description="Helical" evidence="2">
    <location>
        <begin position="352"/>
        <end position="372"/>
    </location>
</feature>
<dbReference type="InterPro" id="IPR011701">
    <property type="entry name" value="MFS"/>
</dbReference>
<dbReference type="Proteomes" id="UP000085678">
    <property type="component" value="Unplaced"/>
</dbReference>
<feature type="transmembrane region" description="Helical" evidence="2">
    <location>
        <begin position="384"/>
        <end position="406"/>
    </location>
</feature>
<dbReference type="GO" id="GO:0022857">
    <property type="term" value="F:transmembrane transporter activity"/>
    <property type="evidence" value="ECO:0007669"/>
    <property type="project" value="InterPro"/>
</dbReference>
<gene>
    <name evidence="5" type="primary">LOC106175008</name>
</gene>
<dbReference type="GO" id="GO:0016020">
    <property type="term" value="C:membrane"/>
    <property type="evidence" value="ECO:0007669"/>
    <property type="project" value="UniProtKB-SubCell"/>
</dbReference>
<feature type="transmembrane region" description="Helical" evidence="2">
    <location>
        <begin position="166"/>
        <end position="188"/>
    </location>
</feature>
<dbReference type="SUPFAM" id="SSF103473">
    <property type="entry name" value="MFS general substrate transporter"/>
    <property type="match status" value="1"/>
</dbReference>
<keyword evidence="2" id="KW-1133">Transmembrane helix</keyword>
<comment type="subcellular location">
    <subcellularLocation>
        <location evidence="1">Membrane</location>
        <topology evidence="1">Multi-pass membrane protein</topology>
    </subcellularLocation>
</comment>
<feature type="transmembrane region" description="Helical" evidence="2">
    <location>
        <begin position="106"/>
        <end position="127"/>
    </location>
</feature>
<dbReference type="InParanoid" id="A0A1S3JQL6"/>
<evidence type="ECO:0000259" key="3">
    <source>
        <dbReference type="PROSITE" id="PS50850"/>
    </source>
</evidence>
<feature type="transmembrane region" description="Helical" evidence="2">
    <location>
        <begin position="75"/>
        <end position="94"/>
    </location>
</feature>
<sequence>MYHGWLVVLLTSLLFLAFNGIKMSWGVFVTTFSKDTVLGSSSQATLGVIQSVFFLCCSATSFIGKITSNHSGYKISALVGTLLVVLGLSLSAIAPSATYLIFSNGVLYGLGMNILVSPLFFIVADWFPWEHRYHVMCTSWAMVTMPLGTVVFGNLIQWLHQSIGWRYGYLVLATFYALWATVSIHTLYKPTKEVLQEAIQPEYLICPKQEVSPSVEIKWSKQIRVVVMVMWFVIYLSKGICQTISYAILVRQVEDLGYTSADGAHCLTADGVAGFLSRLLVSALGDRVKGNILYIYVICAGLLMINNILVPYFTTLTGMFIFSTVLGLGQGPIIAAWYASCGEALSGQDVQTLFVILRSGMGLGAAIGPFLSGVIYDISGSYKPAFLTMAALYLVNALLTASIILINSVHKKLAKVGSVCQY</sequence>
<protein>
    <submittedName>
        <fullName evidence="5">Monocarboxylate transporter 13</fullName>
    </submittedName>
</protein>
<keyword evidence="2" id="KW-0812">Transmembrane</keyword>
<keyword evidence="2" id="KW-0472">Membrane</keyword>
<proteinExistence type="predicted"/>
<dbReference type="OrthoDB" id="10016898at2759"/>
<evidence type="ECO:0000313" key="4">
    <source>
        <dbReference type="Proteomes" id="UP000085678"/>
    </source>
</evidence>
<accession>A0A1S3JQL6</accession>
<feature type="transmembrane region" description="Helical" evidence="2">
    <location>
        <begin position="42"/>
        <end position="63"/>
    </location>
</feature>